<dbReference type="GO" id="GO:0015171">
    <property type="term" value="F:amino acid transmembrane transporter activity"/>
    <property type="evidence" value="ECO:0007669"/>
    <property type="project" value="TreeGrafter"/>
</dbReference>
<evidence type="ECO:0000256" key="3">
    <source>
        <dbReference type="ARBA" id="ARBA00022692"/>
    </source>
</evidence>
<evidence type="ECO:0000313" key="7">
    <source>
        <dbReference type="EMBL" id="SER31939.1"/>
    </source>
</evidence>
<feature type="transmembrane region" description="Helical" evidence="6">
    <location>
        <begin position="434"/>
        <end position="453"/>
    </location>
</feature>
<dbReference type="AlphaFoldDB" id="A0A1H9N8F4"/>
<feature type="transmembrane region" description="Helical" evidence="6">
    <location>
        <begin position="257"/>
        <end position="281"/>
    </location>
</feature>
<reference evidence="7 8" key="1">
    <citation type="submission" date="2016-10" db="EMBL/GenBank/DDBJ databases">
        <authorList>
            <person name="Varghese N."/>
            <person name="Submissions S."/>
        </authorList>
    </citation>
    <scope>NUCLEOTIDE SEQUENCE [LARGE SCALE GENOMIC DNA]</scope>
    <source>
        <strain evidence="7 8">TC-13</strain>
    </source>
</reference>
<comment type="caution">
    <text evidence="7">The sequence shown here is derived from an EMBL/GenBank/DDBJ whole genome shotgun (WGS) entry which is preliminary data.</text>
</comment>
<evidence type="ECO:0000256" key="1">
    <source>
        <dbReference type="ARBA" id="ARBA00004141"/>
    </source>
</evidence>
<name>A0A1H9N8F4_9BACI</name>
<evidence type="ECO:0000256" key="4">
    <source>
        <dbReference type="ARBA" id="ARBA00022989"/>
    </source>
</evidence>
<feature type="transmembrane region" description="Helical" evidence="6">
    <location>
        <begin position="301"/>
        <end position="324"/>
    </location>
</feature>
<dbReference type="PANTHER" id="PTHR43243">
    <property type="entry name" value="INNER MEMBRANE TRANSPORTER YGJI-RELATED"/>
    <property type="match status" value="1"/>
</dbReference>
<dbReference type="PANTHER" id="PTHR43243:SF4">
    <property type="entry name" value="CATIONIC AMINO ACID TRANSPORTER 4"/>
    <property type="match status" value="1"/>
</dbReference>
<evidence type="ECO:0000256" key="6">
    <source>
        <dbReference type="SAM" id="Phobius"/>
    </source>
</evidence>
<keyword evidence="5 6" id="KW-0472">Membrane</keyword>
<dbReference type="Proteomes" id="UP000199410">
    <property type="component" value="Unassembled WGS sequence"/>
</dbReference>
<feature type="transmembrane region" description="Helical" evidence="6">
    <location>
        <begin position="410"/>
        <end position="428"/>
    </location>
</feature>
<evidence type="ECO:0000313" key="8">
    <source>
        <dbReference type="Proteomes" id="UP000199410"/>
    </source>
</evidence>
<dbReference type="Gene3D" id="1.20.1740.10">
    <property type="entry name" value="Amino acid/polyamine transporter I"/>
    <property type="match status" value="1"/>
</dbReference>
<keyword evidence="2" id="KW-0813">Transport</keyword>
<gene>
    <name evidence="7" type="ORF">SAMN02787113_03543</name>
</gene>
<dbReference type="PIRSF" id="PIRSF006060">
    <property type="entry name" value="AA_transporter"/>
    <property type="match status" value="1"/>
</dbReference>
<sequence>MSKILFRRKKIEELLQNNGTIQLKKTLGAFDLILLGVGAIVGTGIFILPGTVAATHAGPGIVFSFIIAAIVCAFAGMCYSEFASSVPVTGSAYTYGYIVFGEIIAWLVGWALLLEYGLAVAAVATGWSSYLTSLLAGFHIVLPQAISGAFNPAAGTYMNVPAILIIFATAFLLTLGIKESTRFNTWMVFLKVAVILLFIGVGVFYVKPTNWEPFLPFGISGVFSGAALVFFAYLGFDAVSSAAEEVKNPQRNMPIGIIGSLLICTVLYVVVSMVLTGIVPYHALNVSDPVSYVMQMVHQDWIAGIISLGAVVGMMTVILVMSYGGTRLLYALGRDGLLPKSMAELSPKFKTPVKNTWIFAILVAFCAGFVPLSKLAELVNMGTLVAFTIVSIGVVYLRKNKNIPSGGFKVPFFPVLPILSFLLCLFLISQLSVLTWVACGIWFIIGLIVYLVYGRKHSEMNKE</sequence>
<protein>
    <submittedName>
        <fullName evidence="7">Amino acid/polyamine/organocation transporter, APC superfamily</fullName>
    </submittedName>
</protein>
<feature type="transmembrane region" description="Helical" evidence="6">
    <location>
        <begin position="378"/>
        <end position="398"/>
    </location>
</feature>
<dbReference type="RefSeq" id="WP_089986568.1">
    <property type="nucleotide sequence ID" value="NZ_FMVP01000013.1"/>
</dbReference>
<feature type="transmembrane region" description="Helical" evidence="6">
    <location>
        <begin position="32"/>
        <end position="54"/>
    </location>
</feature>
<feature type="transmembrane region" description="Helical" evidence="6">
    <location>
        <begin position="157"/>
        <end position="176"/>
    </location>
</feature>
<evidence type="ECO:0000256" key="5">
    <source>
        <dbReference type="ARBA" id="ARBA00023136"/>
    </source>
</evidence>
<organism evidence="7 8">
    <name type="scientific">Lysinibacillus fusiformis</name>
    <dbReference type="NCBI Taxonomy" id="28031"/>
    <lineage>
        <taxon>Bacteria</taxon>
        <taxon>Bacillati</taxon>
        <taxon>Bacillota</taxon>
        <taxon>Bacilli</taxon>
        <taxon>Bacillales</taxon>
        <taxon>Bacillaceae</taxon>
        <taxon>Lysinibacillus</taxon>
    </lineage>
</organism>
<feature type="transmembrane region" description="Helical" evidence="6">
    <location>
        <begin position="60"/>
        <end position="80"/>
    </location>
</feature>
<evidence type="ECO:0000256" key="2">
    <source>
        <dbReference type="ARBA" id="ARBA00022448"/>
    </source>
</evidence>
<proteinExistence type="predicted"/>
<keyword evidence="3 6" id="KW-0812">Transmembrane</keyword>
<dbReference type="Pfam" id="PF13520">
    <property type="entry name" value="AA_permease_2"/>
    <property type="match status" value="1"/>
</dbReference>
<dbReference type="GO" id="GO:0016020">
    <property type="term" value="C:membrane"/>
    <property type="evidence" value="ECO:0007669"/>
    <property type="project" value="UniProtKB-SubCell"/>
</dbReference>
<feature type="transmembrane region" description="Helical" evidence="6">
    <location>
        <begin position="188"/>
        <end position="208"/>
    </location>
</feature>
<comment type="subcellular location">
    <subcellularLocation>
        <location evidence="1">Membrane</location>
        <topology evidence="1">Multi-pass membrane protein</topology>
    </subcellularLocation>
</comment>
<feature type="transmembrane region" description="Helical" evidence="6">
    <location>
        <begin position="214"/>
        <end position="236"/>
    </location>
</feature>
<feature type="transmembrane region" description="Helical" evidence="6">
    <location>
        <begin position="92"/>
        <end position="113"/>
    </location>
</feature>
<dbReference type="InterPro" id="IPR002293">
    <property type="entry name" value="AA/rel_permease1"/>
</dbReference>
<feature type="transmembrane region" description="Helical" evidence="6">
    <location>
        <begin position="356"/>
        <end position="372"/>
    </location>
</feature>
<accession>A0A1H9N8F4</accession>
<keyword evidence="4 6" id="KW-1133">Transmembrane helix</keyword>
<dbReference type="EMBL" id="FOEL01000013">
    <property type="protein sequence ID" value="SER31939.1"/>
    <property type="molecule type" value="Genomic_DNA"/>
</dbReference>